<name>A0A679KFH8_9HYPH</name>
<reference evidence="2" key="1">
    <citation type="submission" date="2019-12" db="EMBL/GenBank/DDBJ databases">
        <authorList>
            <person name="Cremers G."/>
        </authorList>
    </citation>
    <scope>NUCLEOTIDE SEQUENCE</scope>
    <source>
        <strain evidence="2">Mbul2</strain>
    </source>
</reference>
<feature type="region of interest" description="Disordered" evidence="1">
    <location>
        <begin position="1"/>
        <end position="112"/>
    </location>
</feature>
<dbReference type="RefSeq" id="WP_026175610.1">
    <property type="nucleotide sequence ID" value="NZ_LR743511.1"/>
</dbReference>
<evidence type="ECO:0000256" key="1">
    <source>
        <dbReference type="SAM" id="MobiDB-lite"/>
    </source>
</evidence>
<accession>A0A679KFH8</accession>
<protein>
    <submittedName>
        <fullName evidence="2">Uncharacterized protein</fullName>
    </submittedName>
</protein>
<dbReference type="EMBL" id="LR743511">
    <property type="protein sequence ID" value="CAA2144011.1"/>
    <property type="molecule type" value="Genomic_DNA"/>
</dbReference>
<evidence type="ECO:0000313" key="2">
    <source>
        <dbReference type="EMBL" id="CAA2144011.1"/>
    </source>
</evidence>
<dbReference type="AlphaFoldDB" id="A0A679KFH8"/>
<gene>
    <name evidence="2" type="ORF">MBLL_03129</name>
</gene>
<sequence length="112" mass="11890">MTVEPRQRPSLKNFDTYTDRNGQNPGQDNARDVGIPSRTQADLKGDPSGEAETARIASGTPSEDATDQTEMEVPAENIRAIGDASQKAEPQSAAAKDSIDRATASVGKDEES</sequence>
<organism evidence="2">
    <name type="scientific">Methylobacterium bullatum</name>
    <dbReference type="NCBI Taxonomy" id="570505"/>
    <lineage>
        <taxon>Bacteria</taxon>
        <taxon>Pseudomonadati</taxon>
        <taxon>Pseudomonadota</taxon>
        <taxon>Alphaproteobacteria</taxon>
        <taxon>Hyphomicrobiales</taxon>
        <taxon>Methylobacteriaceae</taxon>
        <taxon>Methylobacterium</taxon>
    </lineage>
</organism>
<feature type="compositionally biased region" description="Polar residues" evidence="1">
    <location>
        <begin position="13"/>
        <end position="27"/>
    </location>
</feature>
<proteinExistence type="predicted"/>